<evidence type="ECO:0000313" key="8">
    <source>
        <dbReference type="Proteomes" id="UP000032233"/>
    </source>
</evidence>
<keyword evidence="8" id="KW-1185">Reference proteome</keyword>
<dbReference type="GO" id="GO:0046872">
    <property type="term" value="F:metal ion binding"/>
    <property type="evidence" value="ECO:0007669"/>
    <property type="project" value="UniProtKB-KW"/>
</dbReference>
<proteinExistence type="inferred from homology"/>
<dbReference type="InterPro" id="IPR008949">
    <property type="entry name" value="Isoprenoid_synthase_dom_sf"/>
</dbReference>
<evidence type="ECO:0000256" key="1">
    <source>
        <dbReference type="ARBA" id="ARBA00001946"/>
    </source>
</evidence>
<name>A0A0D2HW42_9BACT</name>
<evidence type="ECO:0000256" key="6">
    <source>
        <dbReference type="RuleBase" id="RU004466"/>
    </source>
</evidence>
<dbReference type="PROSITE" id="PS00723">
    <property type="entry name" value="POLYPRENYL_SYNTHASE_1"/>
    <property type="match status" value="1"/>
</dbReference>
<comment type="similarity">
    <text evidence="2 6">Belongs to the FPP/GGPP synthase family.</text>
</comment>
<dbReference type="SFLD" id="SFLDG01017">
    <property type="entry name" value="Polyprenyl_Transferase_Like"/>
    <property type="match status" value="1"/>
</dbReference>
<organism evidence="7 8">
    <name type="scientific">Dethiosulfatarculus sandiegensis</name>
    <dbReference type="NCBI Taxonomy" id="1429043"/>
    <lineage>
        <taxon>Bacteria</taxon>
        <taxon>Pseudomonadati</taxon>
        <taxon>Thermodesulfobacteriota</taxon>
        <taxon>Desulfarculia</taxon>
        <taxon>Desulfarculales</taxon>
        <taxon>Desulfarculaceae</taxon>
        <taxon>Dethiosulfatarculus</taxon>
    </lineage>
</organism>
<dbReference type="CDD" id="cd00685">
    <property type="entry name" value="Trans_IPPS_HT"/>
    <property type="match status" value="1"/>
</dbReference>
<gene>
    <name evidence="7" type="ORF">X474_08460</name>
</gene>
<protein>
    <submittedName>
        <fullName evidence="7">Octaprenyl diphosphate synthase</fullName>
    </submittedName>
</protein>
<dbReference type="InterPro" id="IPR000092">
    <property type="entry name" value="Polyprenyl_synt"/>
</dbReference>
<comment type="cofactor">
    <cofactor evidence="1">
        <name>Mg(2+)</name>
        <dbReference type="ChEBI" id="CHEBI:18420"/>
    </cofactor>
</comment>
<dbReference type="InParanoid" id="A0A0D2HW42"/>
<dbReference type="Gene3D" id="1.10.600.10">
    <property type="entry name" value="Farnesyl Diphosphate Synthase"/>
    <property type="match status" value="1"/>
</dbReference>
<dbReference type="AlphaFoldDB" id="A0A0D2HW42"/>
<dbReference type="SFLD" id="SFLDS00005">
    <property type="entry name" value="Isoprenoid_Synthase_Type_I"/>
    <property type="match status" value="1"/>
</dbReference>
<dbReference type="STRING" id="1429043.X474_08460"/>
<dbReference type="PANTHER" id="PTHR12001">
    <property type="entry name" value="GERANYLGERANYL PYROPHOSPHATE SYNTHASE"/>
    <property type="match status" value="1"/>
</dbReference>
<keyword evidence="4" id="KW-0479">Metal-binding</keyword>
<reference evidence="7 8" key="1">
    <citation type="submission" date="2013-11" db="EMBL/GenBank/DDBJ databases">
        <title>Metagenomic analysis of a methanogenic consortium involved in long chain n-alkane degradation.</title>
        <authorList>
            <person name="Davidova I.A."/>
            <person name="Callaghan A.V."/>
            <person name="Wawrik B."/>
            <person name="Pruitt S."/>
            <person name="Marks C."/>
            <person name="Duncan K.E."/>
            <person name="Suflita J.M."/>
        </authorList>
    </citation>
    <scope>NUCLEOTIDE SEQUENCE [LARGE SCALE GENOMIC DNA]</scope>
    <source>
        <strain evidence="7 8">SPR</strain>
    </source>
</reference>
<keyword evidence="5" id="KW-0460">Magnesium</keyword>
<dbReference type="FunCoup" id="A0A0D2HW42">
    <property type="interactions" value="483"/>
</dbReference>
<dbReference type="SUPFAM" id="SSF48576">
    <property type="entry name" value="Terpenoid synthases"/>
    <property type="match status" value="1"/>
</dbReference>
<evidence type="ECO:0000256" key="2">
    <source>
        <dbReference type="ARBA" id="ARBA00006706"/>
    </source>
</evidence>
<comment type="caution">
    <text evidence="7">The sequence shown here is derived from an EMBL/GenBank/DDBJ whole genome shotgun (WGS) entry which is preliminary data.</text>
</comment>
<evidence type="ECO:0000256" key="3">
    <source>
        <dbReference type="ARBA" id="ARBA00022679"/>
    </source>
</evidence>
<dbReference type="GO" id="GO:0004659">
    <property type="term" value="F:prenyltransferase activity"/>
    <property type="evidence" value="ECO:0007669"/>
    <property type="project" value="InterPro"/>
</dbReference>
<sequence length="327" mass="35889">MSLDEIKAGVLKMAQPADQALADNLKSHVSYIEQVSDYIIFSGGKRLRPVLFLLAAHAAGGNSPEPTLASIFEFLHAATLLHDDVVDEAGLRRGRPAARTKYGNDAVILVGDFLFSKSYSLAADTGIPSFVKALTDCTTYMAEGQVLELLHTGDLKLDMEGYLEIIRAKTAVLLAASCQMGAIYAKADQDLIQAFYNYGMELGLAFQMIDDALDYVGTEHEFGKPVGHDLAEGKITLPFIHVRDNAPKEVSQRLLELTELGKTQTEVLEEAKALVRDNGGVDITYQKATEHAIKAQESLQWVLASQKDNQHLALLHSLAWYVLNRRT</sequence>
<dbReference type="Proteomes" id="UP000032233">
    <property type="component" value="Unassembled WGS sequence"/>
</dbReference>
<dbReference type="GO" id="GO:0008299">
    <property type="term" value="P:isoprenoid biosynthetic process"/>
    <property type="evidence" value="ECO:0007669"/>
    <property type="project" value="InterPro"/>
</dbReference>
<evidence type="ECO:0000256" key="5">
    <source>
        <dbReference type="ARBA" id="ARBA00022842"/>
    </source>
</evidence>
<dbReference type="Pfam" id="PF00348">
    <property type="entry name" value="polyprenyl_synt"/>
    <property type="match status" value="1"/>
</dbReference>
<keyword evidence="3 6" id="KW-0808">Transferase</keyword>
<dbReference type="EMBL" id="AZAC01000010">
    <property type="protein sequence ID" value="KIX14593.1"/>
    <property type="molecule type" value="Genomic_DNA"/>
</dbReference>
<dbReference type="InterPro" id="IPR033749">
    <property type="entry name" value="Polyprenyl_synt_CS"/>
</dbReference>
<accession>A0A0D2HW42</accession>
<evidence type="ECO:0000256" key="4">
    <source>
        <dbReference type="ARBA" id="ARBA00022723"/>
    </source>
</evidence>
<evidence type="ECO:0000313" key="7">
    <source>
        <dbReference type="EMBL" id="KIX14593.1"/>
    </source>
</evidence>
<dbReference type="PANTHER" id="PTHR12001:SF69">
    <property type="entry name" value="ALL TRANS-POLYPRENYL-DIPHOSPHATE SYNTHASE PDSS1"/>
    <property type="match status" value="1"/>
</dbReference>